<feature type="region of interest" description="Disordered" evidence="1">
    <location>
        <begin position="109"/>
        <end position="166"/>
    </location>
</feature>
<dbReference type="Proteomes" id="UP000250235">
    <property type="component" value="Unassembled WGS sequence"/>
</dbReference>
<feature type="compositionally biased region" description="Polar residues" evidence="1">
    <location>
        <begin position="109"/>
        <end position="135"/>
    </location>
</feature>
<dbReference type="EMBL" id="KV008275">
    <property type="protein sequence ID" value="KZV30459.1"/>
    <property type="molecule type" value="Genomic_DNA"/>
</dbReference>
<evidence type="ECO:0000313" key="2">
    <source>
        <dbReference type="EMBL" id="KZV30459.1"/>
    </source>
</evidence>
<name>A0A2Z7BEE4_9LAMI</name>
<protein>
    <submittedName>
        <fullName evidence="2">Ecotropic viral integration site 5 protein</fullName>
    </submittedName>
</protein>
<dbReference type="OrthoDB" id="786614at2759"/>
<proteinExistence type="predicted"/>
<reference evidence="2 3" key="1">
    <citation type="journal article" date="2015" name="Proc. Natl. Acad. Sci. U.S.A.">
        <title>The resurrection genome of Boea hygrometrica: A blueprint for survival of dehydration.</title>
        <authorList>
            <person name="Xiao L."/>
            <person name="Yang G."/>
            <person name="Zhang L."/>
            <person name="Yang X."/>
            <person name="Zhao S."/>
            <person name="Ji Z."/>
            <person name="Zhou Q."/>
            <person name="Hu M."/>
            <person name="Wang Y."/>
            <person name="Chen M."/>
            <person name="Xu Y."/>
            <person name="Jin H."/>
            <person name="Xiao X."/>
            <person name="Hu G."/>
            <person name="Bao F."/>
            <person name="Hu Y."/>
            <person name="Wan P."/>
            <person name="Li L."/>
            <person name="Deng X."/>
            <person name="Kuang T."/>
            <person name="Xiang C."/>
            <person name="Zhu J.K."/>
            <person name="Oliver M.J."/>
            <person name="He Y."/>
        </authorList>
    </citation>
    <scope>NUCLEOTIDE SEQUENCE [LARGE SCALE GENOMIC DNA]</scope>
    <source>
        <strain evidence="3">cv. XS01</strain>
    </source>
</reference>
<sequence length="232" mass="25350">MHHVKHVSQVVPLVVEMIQLEMPHESLNWDKLDFFDHIEMPPRRRGRANRQAVIDSRTPVSADREDASQPSVPLGFSESQSSAFHSLASAVNRAVDLMKSLVVGQTRVQQSSGQSVDHVPSGTSSSQPSVASQPLSLLRFRPRGRQFKRSSSSSSSSGGSSGRRPTASFCGQCGGKHRSSQCIGVRGACNNCVCPCRIRIKRSAAALLIKDFKKMRATDTNWSCNSSLFLNI</sequence>
<feature type="region of interest" description="Disordered" evidence="1">
    <location>
        <begin position="44"/>
        <end position="76"/>
    </location>
</feature>
<dbReference type="AlphaFoldDB" id="A0A2Z7BEE4"/>
<accession>A0A2Z7BEE4</accession>
<evidence type="ECO:0000256" key="1">
    <source>
        <dbReference type="SAM" id="MobiDB-lite"/>
    </source>
</evidence>
<organism evidence="2 3">
    <name type="scientific">Dorcoceras hygrometricum</name>
    <dbReference type="NCBI Taxonomy" id="472368"/>
    <lineage>
        <taxon>Eukaryota</taxon>
        <taxon>Viridiplantae</taxon>
        <taxon>Streptophyta</taxon>
        <taxon>Embryophyta</taxon>
        <taxon>Tracheophyta</taxon>
        <taxon>Spermatophyta</taxon>
        <taxon>Magnoliopsida</taxon>
        <taxon>eudicotyledons</taxon>
        <taxon>Gunneridae</taxon>
        <taxon>Pentapetalae</taxon>
        <taxon>asterids</taxon>
        <taxon>lamiids</taxon>
        <taxon>Lamiales</taxon>
        <taxon>Gesneriaceae</taxon>
        <taxon>Didymocarpoideae</taxon>
        <taxon>Trichosporeae</taxon>
        <taxon>Loxocarpinae</taxon>
        <taxon>Dorcoceras</taxon>
    </lineage>
</organism>
<keyword evidence="3" id="KW-1185">Reference proteome</keyword>
<gene>
    <name evidence="2" type="ORF">F511_34048</name>
</gene>
<feature type="compositionally biased region" description="Low complexity" evidence="1">
    <location>
        <begin position="149"/>
        <end position="164"/>
    </location>
</feature>
<evidence type="ECO:0000313" key="3">
    <source>
        <dbReference type="Proteomes" id="UP000250235"/>
    </source>
</evidence>